<evidence type="ECO:0000259" key="1">
    <source>
        <dbReference type="Pfam" id="PF05175"/>
    </source>
</evidence>
<dbReference type="RefSeq" id="WP_057890428.1">
    <property type="nucleotide sequence ID" value="NZ_AZFE01000032.1"/>
</dbReference>
<dbReference type="Gene3D" id="3.40.50.150">
    <property type="entry name" value="Vaccinia Virus protein VP39"/>
    <property type="match status" value="1"/>
</dbReference>
<dbReference type="InterPro" id="IPR029063">
    <property type="entry name" value="SAM-dependent_MTases_sf"/>
</dbReference>
<dbReference type="PROSITE" id="PS00092">
    <property type="entry name" value="N6_MTASE"/>
    <property type="match status" value="1"/>
</dbReference>
<dbReference type="InterPro" id="IPR050210">
    <property type="entry name" value="tRNA_Adenine-N(6)_MTase"/>
</dbReference>
<name>A0A0R1RCM0_9LACO</name>
<dbReference type="InterPro" id="IPR007848">
    <property type="entry name" value="Small_mtfrase_dom"/>
</dbReference>
<keyword evidence="2" id="KW-0489">Methyltransferase</keyword>
<sequence>MQEQNLVQDSERIDQLYSQDVQIIQSNEVFSFSLDAVLLANFVPETKKTRLKVVDMCAGNGAVGLFLHAKIPSHFIEVEIQPRLADMAQRSIKLNNLDKQYSVLNMDIADLYTEIKKDSVDIVLCNPPYFTNLPDSTKNPNEYLAIARHEIKTNLEGVVSVMSGLLKTNGRGYMVHRPDRLADIFAMISKYRMAPKRIQFIHPKPGREANMVLIEVIRDGHAGGVRIVEPIIVSDENNEYTPQVKEMLYGK</sequence>
<gene>
    <name evidence="2" type="ORF">FC70_GL001502</name>
</gene>
<dbReference type="SUPFAM" id="SSF53335">
    <property type="entry name" value="S-adenosyl-L-methionine-dependent methyltransferases"/>
    <property type="match status" value="1"/>
</dbReference>
<reference evidence="2 3" key="1">
    <citation type="journal article" date="2015" name="Genome Announc.">
        <title>Expanding the biotechnology potential of lactobacilli through comparative genomics of 213 strains and associated genera.</title>
        <authorList>
            <person name="Sun Z."/>
            <person name="Harris H.M."/>
            <person name="McCann A."/>
            <person name="Guo C."/>
            <person name="Argimon S."/>
            <person name="Zhang W."/>
            <person name="Yang X."/>
            <person name="Jeffery I.B."/>
            <person name="Cooney J.C."/>
            <person name="Kagawa T.F."/>
            <person name="Liu W."/>
            <person name="Song Y."/>
            <person name="Salvetti E."/>
            <person name="Wrobel A."/>
            <person name="Rasinkangas P."/>
            <person name="Parkhill J."/>
            <person name="Rea M.C."/>
            <person name="O'Sullivan O."/>
            <person name="Ritari J."/>
            <person name="Douillard F.P."/>
            <person name="Paul Ross R."/>
            <person name="Yang R."/>
            <person name="Briner A.E."/>
            <person name="Felis G.E."/>
            <person name="de Vos W.M."/>
            <person name="Barrangou R."/>
            <person name="Klaenhammer T.R."/>
            <person name="Caufield P.W."/>
            <person name="Cui Y."/>
            <person name="Zhang H."/>
            <person name="O'Toole P.W."/>
        </authorList>
    </citation>
    <scope>NUCLEOTIDE SEQUENCE [LARGE SCALE GENOMIC DNA]</scope>
    <source>
        <strain evidence="2 3">DSM 15707</strain>
    </source>
</reference>
<dbReference type="STRING" id="1423778.FC70_GL001502"/>
<feature type="domain" description="Methyltransferase small" evidence="1">
    <location>
        <begin position="24"/>
        <end position="152"/>
    </location>
</feature>
<proteinExistence type="predicted"/>
<evidence type="ECO:0000313" key="3">
    <source>
        <dbReference type="Proteomes" id="UP000051697"/>
    </source>
</evidence>
<keyword evidence="2" id="KW-0808">Transferase</keyword>
<organism evidence="2 3">
    <name type="scientific">Paucilactobacillus oligofermentans DSM 15707 = LMG 22743</name>
    <dbReference type="NCBI Taxonomy" id="1423778"/>
    <lineage>
        <taxon>Bacteria</taxon>
        <taxon>Bacillati</taxon>
        <taxon>Bacillota</taxon>
        <taxon>Bacilli</taxon>
        <taxon>Lactobacillales</taxon>
        <taxon>Lactobacillaceae</taxon>
        <taxon>Paucilactobacillus</taxon>
    </lineage>
</organism>
<dbReference type="InterPro" id="IPR002052">
    <property type="entry name" value="DNA_methylase_N6_adenine_CS"/>
</dbReference>
<dbReference type="GO" id="GO:0003676">
    <property type="term" value="F:nucleic acid binding"/>
    <property type="evidence" value="ECO:0007669"/>
    <property type="project" value="InterPro"/>
</dbReference>
<protein>
    <submittedName>
        <fullName evidence="2">Methyltransferase</fullName>
    </submittedName>
</protein>
<dbReference type="PANTHER" id="PTHR47739">
    <property type="entry name" value="TRNA1(VAL) (ADENINE(37)-N6)-METHYLTRANSFERASE"/>
    <property type="match status" value="1"/>
</dbReference>
<comment type="caution">
    <text evidence="2">The sequence shown here is derived from an EMBL/GenBank/DDBJ whole genome shotgun (WGS) entry which is preliminary data.</text>
</comment>
<dbReference type="OrthoDB" id="9777257at2"/>
<dbReference type="KEGG" id="lol:LACOL_1078"/>
<dbReference type="GO" id="GO:0008757">
    <property type="term" value="F:S-adenosylmethionine-dependent methyltransferase activity"/>
    <property type="evidence" value="ECO:0007669"/>
    <property type="project" value="UniProtKB-ARBA"/>
</dbReference>
<dbReference type="Pfam" id="PF05175">
    <property type="entry name" value="MTS"/>
    <property type="match status" value="1"/>
</dbReference>
<dbReference type="PATRIC" id="fig|1423778.4.peg.1538"/>
<dbReference type="GO" id="GO:0008170">
    <property type="term" value="F:N-methyltransferase activity"/>
    <property type="evidence" value="ECO:0007669"/>
    <property type="project" value="UniProtKB-ARBA"/>
</dbReference>
<dbReference type="Proteomes" id="UP000051697">
    <property type="component" value="Unassembled WGS sequence"/>
</dbReference>
<accession>A0A0R1RCM0</accession>
<dbReference type="GO" id="GO:0032259">
    <property type="term" value="P:methylation"/>
    <property type="evidence" value="ECO:0007669"/>
    <property type="project" value="UniProtKB-KW"/>
</dbReference>
<dbReference type="EMBL" id="AZFE01000032">
    <property type="protein sequence ID" value="KRL54703.1"/>
    <property type="molecule type" value="Genomic_DNA"/>
</dbReference>
<dbReference type="AlphaFoldDB" id="A0A0R1RCM0"/>
<evidence type="ECO:0000313" key="2">
    <source>
        <dbReference type="EMBL" id="KRL54703.1"/>
    </source>
</evidence>
<dbReference type="PANTHER" id="PTHR47739:SF1">
    <property type="entry name" value="TRNA1(VAL) (ADENINE(37)-N6)-METHYLTRANSFERASE"/>
    <property type="match status" value="1"/>
</dbReference>
<dbReference type="CDD" id="cd02440">
    <property type="entry name" value="AdoMet_MTases"/>
    <property type="match status" value="1"/>
</dbReference>
<keyword evidence="3" id="KW-1185">Reference proteome</keyword>